<dbReference type="EC" id="2.1.1.177" evidence="5"/>
<evidence type="ECO:0000256" key="3">
    <source>
        <dbReference type="ARBA" id="ARBA00022691"/>
    </source>
</evidence>
<dbReference type="PIRSF" id="PIRSF004505">
    <property type="entry name" value="MT_bac"/>
    <property type="match status" value="1"/>
</dbReference>
<dbReference type="SUPFAM" id="SSF75217">
    <property type="entry name" value="alpha/beta knot"/>
    <property type="match status" value="1"/>
</dbReference>
<dbReference type="RefSeq" id="WP_101250828.1">
    <property type="nucleotide sequence ID" value="NZ_PIUM01000012.1"/>
</dbReference>
<dbReference type="EMBL" id="PIUM01000012">
    <property type="protein sequence ID" value="PKU24289.1"/>
    <property type="molecule type" value="Genomic_DNA"/>
</dbReference>
<evidence type="ECO:0000313" key="7">
    <source>
        <dbReference type="Proteomes" id="UP000233293"/>
    </source>
</evidence>
<keyword evidence="5" id="KW-0963">Cytoplasm</keyword>
<dbReference type="NCBIfam" id="NF000989">
    <property type="entry name" value="PRK00103.2-3"/>
    <property type="match status" value="1"/>
</dbReference>
<evidence type="ECO:0000256" key="1">
    <source>
        <dbReference type="ARBA" id="ARBA00022603"/>
    </source>
</evidence>
<keyword evidence="7" id="KW-1185">Reference proteome</keyword>
<dbReference type="InterPro" id="IPR029026">
    <property type="entry name" value="tRNA_m1G_MTases_N"/>
</dbReference>
<comment type="catalytic activity">
    <reaction evidence="5">
        <text>pseudouridine(1915) in 23S rRNA + S-adenosyl-L-methionine = N(3)-methylpseudouridine(1915) in 23S rRNA + S-adenosyl-L-homocysteine + H(+)</text>
        <dbReference type="Rhea" id="RHEA:42752"/>
        <dbReference type="Rhea" id="RHEA-COMP:10221"/>
        <dbReference type="Rhea" id="RHEA-COMP:10222"/>
        <dbReference type="ChEBI" id="CHEBI:15378"/>
        <dbReference type="ChEBI" id="CHEBI:57856"/>
        <dbReference type="ChEBI" id="CHEBI:59789"/>
        <dbReference type="ChEBI" id="CHEBI:65314"/>
        <dbReference type="ChEBI" id="CHEBI:74486"/>
        <dbReference type="EC" id="2.1.1.177"/>
    </reaction>
</comment>
<dbReference type="CDD" id="cd18081">
    <property type="entry name" value="RlmH-like"/>
    <property type="match status" value="1"/>
</dbReference>
<dbReference type="Gene3D" id="3.40.1280.10">
    <property type="match status" value="1"/>
</dbReference>
<dbReference type="GO" id="GO:0070038">
    <property type="term" value="F:rRNA (pseudouridine-N3-)-methyltransferase activity"/>
    <property type="evidence" value="ECO:0007669"/>
    <property type="project" value="UniProtKB-UniRule"/>
</dbReference>
<keyword evidence="1 5" id="KW-0489">Methyltransferase</keyword>
<comment type="caution">
    <text evidence="6">The sequence shown here is derived from an EMBL/GenBank/DDBJ whole genome shotgun (WGS) entry which is preliminary data.</text>
</comment>
<accession>A0A2N3PV62</accession>
<dbReference type="AlphaFoldDB" id="A0A2N3PV62"/>
<evidence type="ECO:0000256" key="2">
    <source>
        <dbReference type="ARBA" id="ARBA00022679"/>
    </source>
</evidence>
<dbReference type="PANTHER" id="PTHR33603:SF1">
    <property type="entry name" value="RIBOSOMAL RNA LARGE SUBUNIT METHYLTRANSFERASE H"/>
    <property type="match status" value="1"/>
</dbReference>
<dbReference type="OrthoDB" id="9806643at2"/>
<evidence type="ECO:0000256" key="4">
    <source>
        <dbReference type="ARBA" id="ARBA00038303"/>
    </source>
</evidence>
<dbReference type="InterPro" id="IPR029028">
    <property type="entry name" value="Alpha/beta_knot_MTases"/>
</dbReference>
<feature type="binding site" evidence="5">
    <location>
        <begin position="119"/>
        <end position="124"/>
    </location>
    <ligand>
        <name>S-adenosyl-L-methionine</name>
        <dbReference type="ChEBI" id="CHEBI:59789"/>
    </ligand>
</feature>
<organism evidence="6 7">
    <name type="scientific">Telmatospirillum siberiense</name>
    <dbReference type="NCBI Taxonomy" id="382514"/>
    <lineage>
        <taxon>Bacteria</taxon>
        <taxon>Pseudomonadati</taxon>
        <taxon>Pseudomonadota</taxon>
        <taxon>Alphaproteobacteria</taxon>
        <taxon>Rhodospirillales</taxon>
        <taxon>Rhodospirillaceae</taxon>
        <taxon>Telmatospirillum</taxon>
    </lineage>
</organism>
<dbReference type="HAMAP" id="MF_00658">
    <property type="entry name" value="23SrRNA_methyltr_H"/>
    <property type="match status" value="1"/>
</dbReference>
<keyword evidence="3 5" id="KW-0949">S-adenosyl-L-methionine</keyword>
<dbReference type="InterPro" id="IPR003742">
    <property type="entry name" value="RlmH-like"/>
</dbReference>
<reference evidence="7" key="1">
    <citation type="submission" date="2017-12" db="EMBL/GenBank/DDBJ databases">
        <title>Draft genome sequence of Telmatospirillum siberiense 26-4b1T, an acidotolerant peatland alphaproteobacterium potentially involved in sulfur cycling.</title>
        <authorList>
            <person name="Hausmann B."/>
            <person name="Pjevac P."/>
            <person name="Schreck K."/>
            <person name="Herbold C.W."/>
            <person name="Daims H."/>
            <person name="Wagner M."/>
            <person name="Pester M."/>
            <person name="Loy A."/>
        </authorList>
    </citation>
    <scope>NUCLEOTIDE SEQUENCE [LARGE SCALE GENOMIC DNA]</scope>
    <source>
        <strain evidence="7">26-4b1</strain>
    </source>
</reference>
<comment type="subunit">
    <text evidence="5">Homodimer.</text>
</comment>
<comment type="similarity">
    <text evidence="4 5">Belongs to the RNA methyltransferase RlmH family.</text>
</comment>
<dbReference type="GO" id="GO:0005737">
    <property type="term" value="C:cytoplasm"/>
    <property type="evidence" value="ECO:0007669"/>
    <property type="project" value="UniProtKB-SubCell"/>
</dbReference>
<keyword evidence="5" id="KW-0698">rRNA processing</keyword>
<comment type="subcellular location">
    <subcellularLocation>
        <location evidence="5">Cytoplasm</location>
    </subcellularLocation>
</comment>
<proteinExistence type="inferred from homology"/>
<dbReference type="PANTHER" id="PTHR33603">
    <property type="entry name" value="METHYLTRANSFERASE"/>
    <property type="match status" value="1"/>
</dbReference>
<evidence type="ECO:0000256" key="5">
    <source>
        <dbReference type="HAMAP-Rule" id="MF_00658"/>
    </source>
</evidence>
<feature type="binding site" evidence="5">
    <location>
        <position position="100"/>
    </location>
    <ligand>
        <name>S-adenosyl-L-methionine</name>
        <dbReference type="ChEBI" id="CHEBI:59789"/>
    </ligand>
</feature>
<protein>
    <recommendedName>
        <fullName evidence="5">Ribosomal RNA large subunit methyltransferase H</fullName>
        <ecNumber evidence="5">2.1.1.177</ecNumber>
    </recommendedName>
    <alternativeName>
        <fullName evidence="5">23S rRNA (pseudouridine1915-N3)-methyltransferase</fullName>
    </alternativeName>
    <alternativeName>
        <fullName evidence="5">23S rRNA m3Psi1915 methyltransferase</fullName>
    </alternativeName>
    <alternativeName>
        <fullName evidence="5">rRNA (pseudouridine-N3-)-methyltransferase RlmH</fullName>
    </alternativeName>
</protein>
<dbReference type="Pfam" id="PF02590">
    <property type="entry name" value="SPOUT_MTase"/>
    <property type="match status" value="1"/>
</dbReference>
<dbReference type="Proteomes" id="UP000233293">
    <property type="component" value="Unassembled WGS sequence"/>
</dbReference>
<feature type="binding site" evidence="5">
    <location>
        <position position="68"/>
    </location>
    <ligand>
        <name>S-adenosyl-L-methionine</name>
        <dbReference type="ChEBI" id="CHEBI:59789"/>
    </ligand>
</feature>
<comment type="function">
    <text evidence="5">Specifically methylates the pseudouridine at position 1915 (m3Psi1915) in 23S rRNA.</text>
</comment>
<evidence type="ECO:0000313" key="6">
    <source>
        <dbReference type="EMBL" id="PKU24289.1"/>
    </source>
</evidence>
<keyword evidence="2 5" id="KW-0808">Transferase</keyword>
<sequence>MQLLLAAVGKVRPGPERDLFEHYRRRMTWSLTVKEVEEKRPLPVAERILREGDLLLAQVPSGAILVTLDERGRQLESPAFAERLGAWRDDGRSHLIFAIGGADGHSDNLRKRADMLLSFGAMTWPHMLVRGMLAEQLYRAECILANHPYHRGRSD</sequence>
<name>A0A2N3PV62_9PROT</name>
<gene>
    <name evidence="5" type="primary">rlmH</name>
    <name evidence="6" type="ORF">CWS72_11870</name>
</gene>